<keyword evidence="2" id="KW-0645">Protease</keyword>
<dbReference type="Proteomes" id="UP000792457">
    <property type="component" value="Unassembled WGS sequence"/>
</dbReference>
<keyword evidence="2" id="KW-0378">Hydrolase</keyword>
<dbReference type="GO" id="GO:0004252">
    <property type="term" value="F:serine-type endopeptidase activity"/>
    <property type="evidence" value="ECO:0007669"/>
    <property type="project" value="InterPro"/>
</dbReference>
<gene>
    <name evidence="4" type="ORF">J437_LFUL014045</name>
</gene>
<accession>A0A8K0P6K2</accession>
<dbReference type="PROSITE" id="PS00135">
    <property type="entry name" value="TRYPSIN_SER"/>
    <property type="match status" value="2"/>
</dbReference>
<dbReference type="InterPro" id="IPR001314">
    <property type="entry name" value="Peptidase_S1A"/>
</dbReference>
<organism evidence="4 5">
    <name type="scientific">Ladona fulva</name>
    <name type="common">Scarce chaser dragonfly</name>
    <name type="synonym">Libellula fulva</name>
    <dbReference type="NCBI Taxonomy" id="123851"/>
    <lineage>
        <taxon>Eukaryota</taxon>
        <taxon>Metazoa</taxon>
        <taxon>Ecdysozoa</taxon>
        <taxon>Arthropoda</taxon>
        <taxon>Hexapoda</taxon>
        <taxon>Insecta</taxon>
        <taxon>Pterygota</taxon>
        <taxon>Palaeoptera</taxon>
        <taxon>Odonata</taxon>
        <taxon>Epiprocta</taxon>
        <taxon>Anisoptera</taxon>
        <taxon>Libelluloidea</taxon>
        <taxon>Libellulidae</taxon>
        <taxon>Ladona</taxon>
    </lineage>
</organism>
<dbReference type="PRINTS" id="PR00722">
    <property type="entry name" value="CHYMOTRYPSIN"/>
</dbReference>
<dbReference type="InterPro" id="IPR018114">
    <property type="entry name" value="TRYPSIN_HIS"/>
</dbReference>
<dbReference type="SUPFAM" id="SSF50494">
    <property type="entry name" value="Trypsin-like serine proteases"/>
    <property type="match status" value="2"/>
</dbReference>
<sequence length="487" mass="53032">MNEKVLFTSKCYTWFAVNPSPYITHGNEATPHQFPWQVGLIMTLETGQQAFCGGSLISDEWVLTAGHCAKSVRSFQVILGAHKVKEDEPSQLRMTSAEAIVHEKYSSLLIHNDIALVKLPQKVNFTESIRPIRLPSRSDAGNTFSGYTGTVSGWGKDSDSATGISPVLRYESDQIISNLKCRLQYLVVLKATNICMDGGDGRSTCNGDSGGPMYVDGEDGAPIQVGIVSFGSRMGCEKGFHPVFTRAIDWSQVHPLDYYYGVRSSGSRITNGNEATPHQFPWQAAVILTMATGQQAFCGGSVISDEWILTAAHCAKDAESFEIILGAQKVQENEPTQIRITTTNKIVHEENIQAIRLPSLSEQGNNFKGQTATVSGWGKPSDDATSISPVLRFESDKVIGNLICRLQYLINLRDSNVCLDGSDGRSTCNGDSGGPLYIQDKDGKPTQIGVVSFGSALGCEKGYHPVFTRVTSYLKWISQKTGIALRP</sequence>
<dbReference type="CDD" id="cd00190">
    <property type="entry name" value="Tryp_SPc"/>
    <property type="match status" value="2"/>
</dbReference>
<dbReference type="InterPro" id="IPR033116">
    <property type="entry name" value="TRYPSIN_SER"/>
</dbReference>
<dbReference type="SMART" id="SM00020">
    <property type="entry name" value="Tryp_SPc"/>
    <property type="match status" value="2"/>
</dbReference>
<evidence type="ECO:0000256" key="1">
    <source>
        <dbReference type="ARBA" id="ARBA00023157"/>
    </source>
</evidence>
<protein>
    <recommendedName>
        <fullName evidence="3">Peptidase S1 domain-containing protein</fullName>
    </recommendedName>
</protein>
<dbReference type="PROSITE" id="PS00134">
    <property type="entry name" value="TRYPSIN_HIS"/>
    <property type="match status" value="2"/>
</dbReference>
<reference evidence="4" key="2">
    <citation type="submission" date="2017-10" db="EMBL/GenBank/DDBJ databases">
        <title>Ladona fulva Genome sequencing and assembly.</title>
        <authorList>
            <person name="Murali S."/>
            <person name="Richards S."/>
            <person name="Bandaranaike D."/>
            <person name="Bellair M."/>
            <person name="Blankenburg K."/>
            <person name="Chao H."/>
            <person name="Dinh H."/>
            <person name="Doddapaneni H."/>
            <person name="Dugan-Rocha S."/>
            <person name="Elkadiri S."/>
            <person name="Gnanaolivu R."/>
            <person name="Hernandez B."/>
            <person name="Skinner E."/>
            <person name="Javaid M."/>
            <person name="Lee S."/>
            <person name="Li M."/>
            <person name="Ming W."/>
            <person name="Munidasa M."/>
            <person name="Muniz J."/>
            <person name="Nguyen L."/>
            <person name="Hughes D."/>
            <person name="Osuji N."/>
            <person name="Pu L.-L."/>
            <person name="Puazo M."/>
            <person name="Qu C."/>
            <person name="Quiroz J."/>
            <person name="Raj R."/>
            <person name="Weissenberger G."/>
            <person name="Xin Y."/>
            <person name="Zou X."/>
            <person name="Han Y."/>
            <person name="Worley K."/>
            <person name="Muzny D."/>
            <person name="Gibbs R."/>
        </authorList>
    </citation>
    <scope>NUCLEOTIDE SEQUENCE</scope>
    <source>
        <strain evidence="4">Sampled in the wild</strain>
    </source>
</reference>
<keyword evidence="1" id="KW-1015">Disulfide bond</keyword>
<evidence type="ECO:0000313" key="4">
    <source>
        <dbReference type="EMBL" id="KAG8235701.1"/>
    </source>
</evidence>
<dbReference type="AlphaFoldDB" id="A0A8K0P6K2"/>
<dbReference type="PANTHER" id="PTHR24260">
    <property type="match status" value="1"/>
</dbReference>
<dbReference type="Pfam" id="PF00089">
    <property type="entry name" value="Trypsin"/>
    <property type="match status" value="2"/>
</dbReference>
<dbReference type="Gene3D" id="2.40.10.10">
    <property type="entry name" value="Trypsin-like serine proteases"/>
    <property type="match status" value="4"/>
</dbReference>
<name>A0A8K0P6K2_LADFU</name>
<dbReference type="InterPro" id="IPR051333">
    <property type="entry name" value="CLIP_Serine_Protease"/>
</dbReference>
<evidence type="ECO:0000313" key="5">
    <source>
        <dbReference type="Proteomes" id="UP000792457"/>
    </source>
</evidence>
<dbReference type="PROSITE" id="PS50240">
    <property type="entry name" value="TRYPSIN_DOM"/>
    <property type="match status" value="1"/>
</dbReference>
<dbReference type="PANTHER" id="PTHR24260:SF134">
    <property type="entry name" value="AT07769P-RELATED"/>
    <property type="match status" value="1"/>
</dbReference>
<proteinExistence type="predicted"/>
<dbReference type="FunFam" id="2.40.10.10:FF:000004">
    <property type="entry name" value="Tryptase gamma 1"/>
    <property type="match status" value="1"/>
</dbReference>
<dbReference type="InterPro" id="IPR009003">
    <property type="entry name" value="Peptidase_S1_PA"/>
</dbReference>
<reference evidence="4" key="1">
    <citation type="submission" date="2013-04" db="EMBL/GenBank/DDBJ databases">
        <authorList>
            <person name="Qu J."/>
            <person name="Murali S.C."/>
            <person name="Bandaranaike D."/>
            <person name="Bellair M."/>
            <person name="Blankenburg K."/>
            <person name="Chao H."/>
            <person name="Dinh H."/>
            <person name="Doddapaneni H."/>
            <person name="Downs B."/>
            <person name="Dugan-Rocha S."/>
            <person name="Elkadiri S."/>
            <person name="Gnanaolivu R.D."/>
            <person name="Hernandez B."/>
            <person name="Javaid M."/>
            <person name="Jayaseelan J.C."/>
            <person name="Lee S."/>
            <person name="Li M."/>
            <person name="Ming W."/>
            <person name="Munidasa M."/>
            <person name="Muniz J."/>
            <person name="Nguyen L."/>
            <person name="Ongeri F."/>
            <person name="Osuji N."/>
            <person name="Pu L.-L."/>
            <person name="Puazo M."/>
            <person name="Qu C."/>
            <person name="Quiroz J."/>
            <person name="Raj R."/>
            <person name="Weissenberger G."/>
            <person name="Xin Y."/>
            <person name="Zou X."/>
            <person name="Han Y."/>
            <person name="Richards S."/>
            <person name="Worley K."/>
            <person name="Muzny D."/>
            <person name="Gibbs R."/>
        </authorList>
    </citation>
    <scope>NUCLEOTIDE SEQUENCE</scope>
    <source>
        <strain evidence="4">Sampled in the wild</strain>
    </source>
</reference>
<keyword evidence="2" id="KW-0720">Serine protease</keyword>
<evidence type="ECO:0000256" key="2">
    <source>
        <dbReference type="RuleBase" id="RU363034"/>
    </source>
</evidence>
<dbReference type="InterPro" id="IPR001254">
    <property type="entry name" value="Trypsin_dom"/>
</dbReference>
<keyword evidence="5" id="KW-1185">Reference proteome</keyword>
<feature type="domain" description="Peptidase S1" evidence="3">
    <location>
        <begin position="23"/>
        <end position="482"/>
    </location>
</feature>
<evidence type="ECO:0000259" key="3">
    <source>
        <dbReference type="PROSITE" id="PS50240"/>
    </source>
</evidence>
<dbReference type="GO" id="GO:0006508">
    <property type="term" value="P:proteolysis"/>
    <property type="evidence" value="ECO:0007669"/>
    <property type="project" value="UniProtKB-KW"/>
</dbReference>
<dbReference type="OrthoDB" id="5565075at2759"/>
<dbReference type="EMBL" id="KZ308939">
    <property type="protein sequence ID" value="KAG8235701.1"/>
    <property type="molecule type" value="Genomic_DNA"/>
</dbReference>
<comment type="caution">
    <text evidence="4">The sequence shown here is derived from an EMBL/GenBank/DDBJ whole genome shotgun (WGS) entry which is preliminary data.</text>
</comment>
<dbReference type="InterPro" id="IPR043504">
    <property type="entry name" value="Peptidase_S1_PA_chymotrypsin"/>
</dbReference>